<keyword evidence="4" id="KW-1003">Cell membrane</keyword>
<dbReference type="NCBIfam" id="TIGR00739">
    <property type="entry name" value="yajC"/>
    <property type="match status" value="1"/>
</dbReference>
<evidence type="ECO:0000256" key="5">
    <source>
        <dbReference type="ARBA" id="ARBA00022692"/>
    </source>
</evidence>
<dbReference type="GO" id="GO:0005886">
    <property type="term" value="C:plasma membrane"/>
    <property type="evidence" value="ECO:0007669"/>
    <property type="project" value="UniProtKB-SubCell"/>
</dbReference>
<dbReference type="PRINTS" id="PR01853">
    <property type="entry name" value="YAJCTRNLCASE"/>
</dbReference>
<keyword evidence="7 10" id="KW-1133">Transmembrane helix</keyword>
<evidence type="ECO:0000256" key="7">
    <source>
        <dbReference type="ARBA" id="ARBA00022989"/>
    </source>
</evidence>
<dbReference type="AlphaFoldDB" id="A0A1G8GCT8"/>
<evidence type="ECO:0000256" key="1">
    <source>
        <dbReference type="ARBA" id="ARBA00004162"/>
    </source>
</evidence>
<keyword evidence="8" id="KW-0811">Translocation</keyword>
<keyword evidence="6" id="KW-0653">Protein transport</keyword>
<accession>A0A1G8GCT8</accession>
<evidence type="ECO:0000256" key="4">
    <source>
        <dbReference type="ARBA" id="ARBA00022475"/>
    </source>
</evidence>
<proteinExistence type="inferred from homology"/>
<dbReference type="SMART" id="SM01323">
    <property type="entry name" value="YajC"/>
    <property type="match status" value="1"/>
</dbReference>
<evidence type="ECO:0000313" key="12">
    <source>
        <dbReference type="Proteomes" id="UP000183255"/>
    </source>
</evidence>
<dbReference type="Proteomes" id="UP000183255">
    <property type="component" value="Unassembled WGS sequence"/>
</dbReference>
<name>A0A1G8GCT8_9CLOT</name>
<dbReference type="PANTHER" id="PTHR33909:SF1">
    <property type="entry name" value="SEC TRANSLOCON ACCESSORY COMPLEX SUBUNIT YAJC"/>
    <property type="match status" value="1"/>
</dbReference>
<dbReference type="EMBL" id="FNDZ01000001">
    <property type="protein sequence ID" value="SDH92146.1"/>
    <property type="molecule type" value="Genomic_DNA"/>
</dbReference>
<protein>
    <submittedName>
        <fullName evidence="11">Preprotein translocase subunit YajC</fullName>
    </submittedName>
</protein>
<evidence type="ECO:0000256" key="2">
    <source>
        <dbReference type="ARBA" id="ARBA00006742"/>
    </source>
</evidence>
<sequence>MDIVRQLLPIILMLGLMYFMLFLPEKKRKAAFTKMVSELKINDEVTTRGGIIGKIVKLDEETITLETGSDRTKIKFSKNAVASVRTEVAE</sequence>
<keyword evidence="3" id="KW-0813">Transport</keyword>
<feature type="transmembrane region" description="Helical" evidence="10">
    <location>
        <begin position="6"/>
        <end position="24"/>
    </location>
</feature>
<dbReference type="GO" id="GO:0015031">
    <property type="term" value="P:protein transport"/>
    <property type="evidence" value="ECO:0007669"/>
    <property type="project" value="UniProtKB-KW"/>
</dbReference>
<evidence type="ECO:0000313" key="11">
    <source>
        <dbReference type="EMBL" id="SDH92146.1"/>
    </source>
</evidence>
<comment type="subcellular location">
    <subcellularLocation>
        <location evidence="1">Cell membrane</location>
        <topology evidence="1">Single-pass membrane protein</topology>
    </subcellularLocation>
</comment>
<dbReference type="Pfam" id="PF02699">
    <property type="entry name" value="YajC"/>
    <property type="match status" value="1"/>
</dbReference>
<evidence type="ECO:0000256" key="10">
    <source>
        <dbReference type="SAM" id="Phobius"/>
    </source>
</evidence>
<gene>
    <name evidence="11" type="ORF">SAMN05421804_101216</name>
</gene>
<evidence type="ECO:0000256" key="6">
    <source>
        <dbReference type="ARBA" id="ARBA00022927"/>
    </source>
</evidence>
<evidence type="ECO:0000256" key="3">
    <source>
        <dbReference type="ARBA" id="ARBA00022448"/>
    </source>
</evidence>
<evidence type="ECO:0000256" key="9">
    <source>
        <dbReference type="ARBA" id="ARBA00023136"/>
    </source>
</evidence>
<dbReference type="InterPro" id="IPR003849">
    <property type="entry name" value="Preprotein_translocase_YajC"/>
</dbReference>
<keyword evidence="9 10" id="KW-0472">Membrane</keyword>
<evidence type="ECO:0000256" key="8">
    <source>
        <dbReference type="ARBA" id="ARBA00023010"/>
    </source>
</evidence>
<organism evidence="11 12">
    <name type="scientific">Proteiniclasticum ruminis</name>
    <dbReference type="NCBI Taxonomy" id="398199"/>
    <lineage>
        <taxon>Bacteria</taxon>
        <taxon>Bacillati</taxon>
        <taxon>Bacillota</taxon>
        <taxon>Clostridia</taxon>
        <taxon>Eubacteriales</taxon>
        <taxon>Clostridiaceae</taxon>
        <taxon>Proteiniclasticum</taxon>
    </lineage>
</organism>
<dbReference type="RefSeq" id="WP_031572967.1">
    <property type="nucleotide sequence ID" value="NZ_DAMANS010000021.1"/>
</dbReference>
<comment type="similarity">
    <text evidence="2">Belongs to the YajC family.</text>
</comment>
<reference evidence="11 12" key="1">
    <citation type="submission" date="2016-10" db="EMBL/GenBank/DDBJ databases">
        <authorList>
            <person name="de Groot N.N."/>
        </authorList>
    </citation>
    <scope>NUCLEOTIDE SEQUENCE [LARGE SCALE GENOMIC DNA]</scope>
    <source>
        <strain evidence="11 12">CGMCC 1.5058</strain>
    </source>
</reference>
<keyword evidence="5 10" id="KW-0812">Transmembrane</keyword>
<dbReference type="PANTHER" id="PTHR33909">
    <property type="entry name" value="SEC TRANSLOCON ACCESSORY COMPLEX SUBUNIT YAJC"/>
    <property type="match status" value="1"/>
</dbReference>